<dbReference type="SUPFAM" id="SSF53098">
    <property type="entry name" value="Ribonuclease H-like"/>
    <property type="match status" value="1"/>
</dbReference>
<dbReference type="InterPro" id="IPR036397">
    <property type="entry name" value="RNaseH_sf"/>
</dbReference>
<dbReference type="Proteomes" id="UP000650485">
    <property type="component" value="Unassembled WGS sequence"/>
</dbReference>
<evidence type="ECO:0000313" key="2">
    <source>
        <dbReference type="EMBL" id="MBC6498274.1"/>
    </source>
</evidence>
<dbReference type="CDD" id="cd06127">
    <property type="entry name" value="DEDDh"/>
    <property type="match status" value="1"/>
</dbReference>
<organism evidence="2 3">
    <name type="scientific">Weissella confusa</name>
    <name type="common">Lactobacillus confusus</name>
    <dbReference type="NCBI Taxonomy" id="1583"/>
    <lineage>
        <taxon>Bacteria</taxon>
        <taxon>Bacillati</taxon>
        <taxon>Bacillota</taxon>
        <taxon>Bacilli</taxon>
        <taxon>Lactobacillales</taxon>
        <taxon>Lactobacillaceae</taxon>
        <taxon>Weissella</taxon>
    </lineage>
</organism>
<reference evidence="2" key="1">
    <citation type="submission" date="2020-08" db="EMBL/GenBank/DDBJ databases">
        <title>Complete genome sequence of Weissella confusa strain FS54 provides insights into metabolic potential.</title>
        <authorList>
            <person name="Fhoula I."/>
            <person name="Najjari A."/>
            <person name="Lekired A."/>
            <person name="Bessrour-Aouam N."/>
            <person name="Jaballah S."/>
            <person name="Klibi N."/>
            <person name="Ouzari H.-I."/>
        </authorList>
    </citation>
    <scope>NUCLEOTIDE SEQUENCE</scope>
    <source>
        <strain evidence="2">FS54</strain>
    </source>
</reference>
<dbReference type="EMBL" id="JACSZT010000003">
    <property type="protein sequence ID" value="MBC6498274.1"/>
    <property type="molecule type" value="Genomic_DNA"/>
</dbReference>
<proteinExistence type="predicted"/>
<accession>A0A923SMV3</accession>
<feature type="domain" description="Exonuclease" evidence="1">
    <location>
        <begin position="9"/>
        <end position="71"/>
    </location>
</feature>
<dbReference type="GO" id="GO:0004527">
    <property type="term" value="F:exonuclease activity"/>
    <property type="evidence" value="ECO:0007669"/>
    <property type="project" value="UniProtKB-ARBA"/>
</dbReference>
<dbReference type="InterPro" id="IPR013520">
    <property type="entry name" value="Ribonucl_H"/>
</dbReference>
<dbReference type="InterPro" id="IPR012337">
    <property type="entry name" value="RNaseH-like_sf"/>
</dbReference>
<dbReference type="Pfam" id="PF00929">
    <property type="entry name" value="RNase_T"/>
    <property type="match status" value="1"/>
</dbReference>
<dbReference type="GO" id="GO:0003676">
    <property type="term" value="F:nucleic acid binding"/>
    <property type="evidence" value="ECO:0007669"/>
    <property type="project" value="InterPro"/>
</dbReference>
<gene>
    <name evidence="2" type="ORF">H7R52_02470</name>
</gene>
<sequence length="73" mass="8359">MMDNDAWKTDDMVRGSKSEKQVFEEFREFYGDAILVGHNVTFDMGFMQEGYARHGLGPISNPVIDTLILARFL</sequence>
<name>A0A923SMV3_WEICO</name>
<evidence type="ECO:0000259" key="1">
    <source>
        <dbReference type="Pfam" id="PF00929"/>
    </source>
</evidence>
<dbReference type="Gene3D" id="3.30.420.10">
    <property type="entry name" value="Ribonuclease H-like superfamily/Ribonuclease H"/>
    <property type="match status" value="1"/>
</dbReference>
<dbReference type="AlphaFoldDB" id="A0A923SMV3"/>
<comment type="caution">
    <text evidence="2">The sequence shown here is derived from an EMBL/GenBank/DDBJ whole genome shotgun (WGS) entry which is preliminary data.</text>
</comment>
<evidence type="ECO:0000313" key="3">
    <source>
        <dbReference type="Proteomes" id="UP000650485"/>
    </source>
</evidence>
<protein>
    <recommendedName>
        <fullName evidence="1">Exonuclease domain-containing protein</fullName>
    </recommendedName>
</protein>